<dbReference type="Pfam" id="PF00535">
    <property type="entry name" value="Glycos_transf_2"/>
    <property type="match status" value="1"/>
</dbReference>
<organism evidence="3">
    <name type="scientific">uncultured Nocardioides sp</name>
    <dbReference type="NCBI Taxonomy" id="198441"/>
    <lineage>
        <taxon>Bacteria</taxon>
        <taxon>Bacillati</taxon>
        <taxon>Actinomycetota</taxon>
        <taxon>Actinomycetes</taxon>
        <taxon>Propionibacteriales</taxon>
        <taxon>Nocardioidaceae</taxon>
        <taxon>Nocardioides</taxon>
        <taxon>environmental samples</taxon>
    </lineage>
</organism>
<dbReference type="PANTHER" id="PTHR43685:SF2">
    <property type="entry name" value="GLYCOSYLTRANSFERASE 2-LIKE DOMAIN-CONTAINING PROTEIN"/>
    <property type="match status" value="1"/>
</dbReference>
<dbReference type="InterPro" id="IPR001173">
    <property type="entry name" value="Glyco_trans_2-like"/>
</dbReference>
<dbReference type="SUPFAM" id="SSF53448">
    <property type="entry name" value="Nucleotide-diphospho-sugar transferases"/>
    <property type="match status" value="2"/>
</dbReference>
<dbReference type="AlphaFoldDB" id="A0A6J4NDZ9"/>
<reference evidence="3" key="1">
    <citation type="submission" date="2020-02" db="EMBL/GenBank/DDBJ databases">
        <authorList>
            <person name="Meier V. D."/>
        </authorList>
    </citation>
    <scope>NUCLEOTIDE SEQUENCE</scope>
    <source>
        <strain evidence="3">AVDCRST_MAG60</strain>
    </source>
</reference>
<evidence type="ECO:0000313" key="3">
    <source>
        <dbReference type="EMBL" id="CAA9382247.1"/>
    </source>
</evidence>
<protein>
    <submittedName>
        <fullName evidence="3">Uncharacterized protein</fullName>
    </submittedName>
</protein>
<proteinExistence type="predicted"/>
<gene>
    <name evidence="3" type="ORF">AVDCRST_MAG60-976</name>
</gene>
<dbReference type="InterPro" id="IPR050834">
    <property type="entry name" value="Glycosyltransf_2"/>
</dbReference>
<evidence type="ECO:0000259" key="1">
    <source>
        <dbReference type="Pfam" id="PF00535"/>
    </source>
</evidence>
<evidence type="ECO:0000259" key="2">
    <source>
        <dbReference type="Pfam" id="PF13524"/>
    </source>
</evidence>
<dbReference type="EMBL" id="CADCUN010000104">
    <property type="protein sequence ID" value="CAA9382247.1"/>
    <property type="molecule type" value="Genomic_DNA"/>
</dbReference>
<name>A0A6J4NDZ9_9ACTN</name>
<dbReference type="SUPFAM" id="SSF53756">
    <property type="entry name" value="UDP-Glycosyltransferase/glycogen phosphorylase"/>
    <property type="match status" value="1"/>
</dbReference>
<dbReference type="Pfam" id="PF13524">
    <property type="entry name" value="Glyco_trans_1_2"/>
    <property type="match status" value="1"/>
</dbReference>
<accession>A0A6J4NDZ9</accession>
<sequence>MIEPAISSASRHAVRDLVASGLLDLDWIGAQLGDQPQTAEDAARAVIDTPDISPHPLFEATWLPGKGVWQAGDLPASLWYVTEGPRRNRLAPHPLINTERILEENPAARDHLFGPLAWWADNARRDTPLPVRRGYPHLQWGDFRDNALRAAREWQVLSYLDANPGAHQPSPATAGPVVTVLMSAQDVGPLLAPTIAALQDQTLDQWELLVLDRGSIDATGAVATEAAAGDPRVRVILGSRTQLGRTLNRGLQRARGEFIAFLEPGHLWHPEFLSRGVSVLRAGDRSAVHAFTGPDTRLSGDLVTPSQFDLGTTLLRRTTVDEVGIFDDHDPEEPEDSDADETVSRFVERLRTSEIVAWADPLVLVRAAADAPRTVNWEAAQATARVPGRTSIVLPIGHGSRGTIDWLLAGGADVEVVVVATRDRRGPHVLTSALAGVLPSVTSVSVPAGTRISSALNIGIAHTTGEHVVLLRPEAQPAPEVLPHLTEALADPSVAIAQPLVLDRRGLIISAGAVFPRGDGRLGLLLTGHPPSDAHRLGTAEIPAPASPMVALRAETLVGLRGLDPRFHDVLAETDLGLRAINEGAGSSVLVPSLRVTSRTPYAEPADLKAAMAGLRARRHTIAPDRTGELWRSTGFEVTGVRSQRVSADPDDPDSDSVLLQQQVVRTVQGINEHPPRLRWTIDTAAPAGPRGERWGDTHFARSLSAALERSGQDVSVDSRDARLRTSREHDDVVLVLRGLDLVEPHPTALNMQWIISHPDLTSMAELKGFDLVYAASLSWPARVRREWGVHVEPLLQCTDPRFFHPDRGVPDTGPAVLFVGNSRGVFRQAVRTALAADADLTVHGADWDEFLDPSAVASSGVPNEEVGALYAAAGVVLNDHHVDMRRDSFLSNRLFDAAACGARIATDPVSGLRETFGELVQPFQDESDLVRLISPPYAAFPDNEVRRAQALQVVAAHTFDQRAARLVEDAVLALRERPDRR</sequence>
<dbReference type="InterPro" id="IPR029044">
    <property type="entry name" value="Nucleotide-diphossugar_trans"/>
</dbReference>
<feature type="domain" description="Spore protein YkvP/CgeB glycosyl transferase-like" evidence="2">
    <location>
        <begin position="833"/>
        <end position="968"/>
    </location>
</feature>
<dbReference type="CDD" id="cd00761">
    <property type="entry name" value="Glyco_tranf_GTA_type"/>
    <property type="match status" value="1"/>
</dbReference>
<dbReference type="InterPro" id="IPR055259">
    <property type="entry name" value="YkvP/CgeB_Glyco_trans-like"/>
</dbReference>
<feature type="domain" description="Glycosyltransferase 2-like" evidence="1">
    <location>
        <begin position="180"/>
        <end position="289"/>
    </location>
</feature>
<dbReference type="PANTHER" id="PTHR43685">
    <property type="entry name" value="GLYCOSYLTRANSFERASE"/>
    <property type="match status" value="1"/>
</dbReference>
<dbReference type="Gene3D" id="3.90.550.10">
    <property type="entry name" value="Spore Coat Polysaccharide Biosynthesis Protein SpsA, Chain A"/>
    <property type="match status" value="2"/>
</dbReference>